<reference evidence="1 2" key="1">
    <citation type="journal article" date="2022" name="New Phytol.">
        <title>Ecological generalism drives hyperdiversity of secondary metabolite gene clusters in xylarialean endophytes.</title>
        <authorList>
            <person name="Franco M.E.E."/>
            <person name="Wisecaver J.H."/>
            <person name="Arnold A.E."/>
            <person name="Ju Y.M."/>
            <person name="Slot J.C."/>
            <person name="Ahrendt S."/>
            <person name="Moore L.P."/>
            <person name="Eastman K.E."/>
            <person name="Scott K."/>
            <person name="Konkel Z."/>
            <person name="Mondo S.J."/>
            <person name="Kuo A."/>
            <person name="Hayes R.D."/>
            <person name="Haridas S."/>
            <person name="Andreopoulos B."/>
            <person name="Riley R."/>
            <person name="LaButti K."/>
            <person name="Pangilinan J."/>
            <person name="Lipzen A."/>
            <person name="Amirebrahimi M."/>
            <person name="Yan J."/>
            <person name="Adam C."/>
            <person name="Keymanesh K."/>
            <person name="Ng V."/>
            <person name="Louie K."/>
            <person name="Northen T."/>
            <person name="Drula E."/>
            <person name="Henrissat B."/>
            <person name="Hsieh H.M."/>
            <person name="Youens-Clark K."/>
            <person name="Lutzoni F."/>
            <person name="Miadlikowska J."/>
            <person name="Eastwood D.C."/>
            <person name="Hamelin R.C."/>
            <person name="Grigoriev I.V."/>
            <person name="U'Ren J.M."/>
        </authorList>
    </citation>
    <scope>NUCLEOTIDE SEQUENCE [LARGE SCALE GENOMIC DNA]</scope>
    <source>
        <strain evidence="1 2">CBS 119005</strain>
    </source>
</reference>
<accession>A0ACB9Z246</accession>
<evidence type="ECO:0000313" key="2">
    <source>
        <dbReference type="Proteomes" id="UP001497700"/>
    </source>
</evidence>
<dbReference type="Proteomes" id="UP001497700">
    <property type="component" value="Unassembled WGS sequence"/>
</dbReference>
<name>A0ACB9Z246_9PEZI</name>
<protein>
    <submittedName>
        <fullName evidence="1">Uncharacterized protein</fullName>
    </submittedName>
</protein>
<gene>
    <name evidence="1" type="ORF">F4820DRAFT_448024</name>
</gene>
<comment type="caution">
    <text evidence="1">The sequence shown here is derived from an EMBL/GenBank/DDBJ whole genome shotgun (WGS) entry which is preliminary data.</text>
</comment>
<keyword evidence="2" id="KW-1185">Reference proteome</keyword>
<dbReference type="EMBL" id="MU393472">
    <property type="protein sequence ID" value="KAI4865382.1"/>
    <property type="molecule type" value="Genomic_DNA"/>
</dbReference>
<evidence type="ECO:0000313" key="1">
    <source>
        <dbReference type="EMBL" id="KAI4865382.1"/>
    </source>
</evidence>
<sequence>MARLEQSSAPTRLPVVNGYTNDVNGHIYNVNGHTNGVNGVIGVKSANMSSSNPIAVVGMACRFAGDVTSPAALWDLCAEGRDCWSPIPKERFDVKSLYHPDREKPGRQHALGGYFMSEDVALFDAAFFNLPTDVANAMDPQLRLLLETVYEATEDAGIPIESLAGTNTSVFSGCYGKDYHDLQTRDPETMPPSFLTGNYTAMMSNRISHFYNFQGASMSIDTGCSAGIACLHQGCLTIRTGESDVSIIGASSTMLNPDLFIAMSTLGMIGTDGRCYAWDERAQGYGRGEGVAVLVIKDLNAALRDGDRIHAVIRETGLNQDGKTQSITSPSVDAQVRLIRDCYRRAGLDPSETGYVEAHMTGTQVGDLAEANALAQTFGASRRGAAYNSEPVLVGSVKTNIGHTEGVSGLAAIIKAAFAMKNRQVPANQNYAVGNPKIKLNDWHLTVPTSLTTWPTAKPLRVSINNFGYGGTNSHVILEGAPPQHANGKGINGHALTSNGENAGDDSRVFIVTAKDTNAARSMAKNLAAWVRRNMENGTRTSLDDLAYTLAERRSRLDYVAVTKAKNLSELADLLESSTLKVSQVSSKRPRLGFVFNGQGAQWHAMGRELLATYPIFASAIKAADGVLRGYGADWSLYEELIRDVESTRVSEIHLSQPVTVALQLCLVLLLRSWDIHPSAVVSHSSGEIAAAFSVGALSFHEALGIVYYRGELARKYQNLYPQEGGMIAAGISASDAQKYTTDTTAGGRVVVACVNSPESVTLSGDANDIDEVLERLQQEGLFARKLKVGLAYHSHHMLPMSPEYTKKLRQILPSKSSWAGDVVFGSPVTGSLVVPSVGLTPEHWARNLTNPVLFSGAFEAIAESVDAVVEIGPHSTLSGPIRQILKGRKMPYTSCLKRQVDAVDTMQELACELLRLGYPVSLSSVNAASKAQGAKFVPDLPTYAWNHTKRYWVESRVNKDIRQKRYPPHELLGLPVSDGSPLLAEWRNFLRLSDVPWLADHQVDSQIVLPGAAYISMAVEAVRLLEEEPSINVQGYRVRNVEFLSALTIPESSAVEVRLRLQPVNSAGWYEFNVCSMGALGTWVENSRGRISIVEDQDTSNAPDSDNFLNVGEETRGIDVAALLARIGEMSIKYGPAFQNLTSGRAAANKAVINLSISSVASESHTYTIHPTTLDCIIQTTYNALPTGTNKESIVLPRSVSSMFIPIHVHKRAGEELQVFTELQEAQKKGFTSGVVVANTDSNASLPPLRIEKLFCQAIPRGSDGELSDPESEVSQYKSLWKPDILYGVPKAIRDPLRITLSDEDVAFEKKMIRASYYFMSDAVSKLRSENSESWEKHHKTMFDWMVTALAQGKKGNLGPGSAMWSRATKGMKQQLFDDLNRGDISSRLLVQIGRKIADILTGRITPLELMAEGDLLNKYYREVPKLKNRSYKQMAHIIELYSVKTPGAKVLEIGGRTGSATLVILETSSVQDNNAGSLLGSYTFTDASPDLFDVARQNLAAWDGLVDFKELDIEKDPIAQSNTFAAESFDLIVASSVIHETKNLPQVLKNIRKLLKPSGKLLLVETTQDKLDTQLIFGTLPAWWSGEEPGRSTSPNLSIKSWDEVLRLTGFSGVDFEIGDCEQRQFQSSSVILSSVATPLVLSSTVSIVHTVPAPDAWNVQLVSAIQEKTGISATTESWDELVPEDKLYIFTGDMTGPFIDGLDEASFQRLQALLVRGSGVLWLSCGGLVHAQSPMHAQTQGLLRTRRQEDASKRYIQLDFEQTSDGPWTSDNISHIAHVLHHSMNENAALDDVDWEYAVKDGMLHIPRVFPDDGEVAAPQPKKQPFHDQGRSLVWQATESTFADNGQIGFDLPDSMVEIEVKAFGVQPRQNATNDDDGDDILVYEFAGIITRIGHNTGESGLRISDRVCGLAKGPFTNTAWVHWTCAVQIPGDMAFADAACIPIAYATASYSMLDIARLARGEAVLIHQATDSVSQAAIVVAQHVGADVFATFESDSDRSIFMDKYNILPDHLLSIRDMSISATLRAQTKNKGVDVVFSSSSSLVFESMQNSIARFGRFVCTGKIDVQGGQHWNSIPRERSAIYAQVDMMEIAKYKERVFWEAMGTGIRICQGNRRDLPPFWPVAQYSISRLEEAIKLHGQKESALKAVVVVEPEDLVNVISPLQSVSLTEPNATFLVVGGLGGIGREMASWLMDKGAQNVLVVSRNAEKHPDAAALLNRAIQEKRNLQIHNCDVSSEESLIRMLKHVHDSMPPIRGVIDAAMVLYDSVFESMTFNQWKRAMLPKVVGTINLDKHLPDSLAFFILLSSVTGVAGHLSQANYSAGNTFQDAFARHRVASNRPATSIDLPAVTGAGVVAGDEDARKRVEALGSKSIPIQAVLDLVEKAIHRRPAAPEEAQVIVNLERWTQLAPDAALRRDRRFGTLQLGSRRGASGVEAGGAPEAQSLSPSAMLAQALGQLAGDDKKNSNTAAAAAGGEEVGEAVGRALATRLAAIFSIDASEVDLGQPPAAYGVDSLVAVELRNWLAAAGRVKVSIFEILQAGSLREIAGLVVARRGGS</sequence>
<proteinExistence type="predicted"/>
<organism evidence="1 2">
    <name type="scientific">Hypoxylon rubiginosum</name>
    <dbReference type="NCBI Taxonomy" id="110542"/>
    <lineage>
        <taxon>Eukaryota</taxon>
        <taxon>Fungi</taxon>
        <taxon>Dikarya</taxon>
        <taxon>Ascomycota</taxon>
        <taxon>Pezizomycotina</taxon>
        <taxon>Sordariomycetes</taxon>
        <taxon>Xylariomycetidae</taxon>
        <taxon>Xylariales</taxon>
        <taxon>Hypoxylaceae</taxon>
        <taxon>Hypoxylon</taxon>
    </lineage>
</organism>